<dbReference type="Proteomes" id="UP000245765">
    <property type="component" value="Unassembled WGS sequence"/>
</dbReference>
<dbReference type="Pfam" id="PF03401">
    <property type="entry name" value="TctC"/>
    <property type="match status" value="1"/>
</dbReference>
<evidence type="ECO:0000313" key="4">
    <source>
        <dbReference type="Proteomes" id="UP000245765"/>
    </source>
</evidence>
<accession>A0A317FHE5</accession>
<sequence length="343" mass="35645">MQGFGGHAEKISMNTPDIPLPAASRRSLLALLGAAALPAPALAQGGWPDRPVRIVIPVAPGGSLDILGRTFARAITPGLGQPVVAENHPGAGSNLAFELVARARPDGHTLLVGSDPLAINPSLYRRIGFDPVRDFAPIIELVRAPQVLVVHPRHPATDLASFLKLAREAEGAMTLASQGNGSIGHLAGAVLTQRTGIRFTHVPYRGGGPAVVDVMAGHVEALLVTLPAAIEHIRDGRLKALAVTSAGRNPALPQVPSVAEQGLPGYEVVTWQGILAPSGTPEPVIARLNAALLEALRRPAIAEGLARQGFALRGGTPVEFGALIREEAARWPAIVRLAGATLD</sequence>
<name>A0A317FHE5_9PROT</name>
<dbReference type="CDD" id="cd13578">
    <property type="entry name" value="PBP2_Bug27"/>
    <property type="match status" value="1"/>
</dbReference>
<keyword evidence="2" id="KW-0732">Signal</keyword>
<gene>
    <name evidence="3" type="ORF">DFH01_04210</name>
</gene>
<dbReference type="PANTHER" id="PTHR42928:SF5">
    <property type="entry name" value="BLR1237 PROTEIN"/>
    <property type="match status" value="1"/>
</dbReference>
<evidence type="ECO:0000256" key="1">
    <source>
        <dbReference type="ARBA" id="ARBA00006987"/>
    </source>
</evidence>
<dbReference type="Gene3D" id="3.40.190.10">
    <property type="entry name" value="Periplasmic binding protein-like II"/>
    <property type="match status" value="1"/>
</dbReference>
<keyword evidence="4" id="KW-1185">Reference proteome</keyword>
<feature type="chain" id="PRO_5016282475" description="Tripartite tricarboxylate transporter substrate binding protein" evidence="2">
    <location>
        <begin position="44"/>
        <end position="343"/>
    </location>
</feature>
<dbReference type="SUPFAM" id="SSF53850">
    <property type="entry name" value="Periplasmic binding protein-like II"/>
    <property type="match status" value="1"/>
</dbReference>
<dbReference type="Gene3D" id="3.40.190.150">
    <property type="entry name" value="Bordetella uptake gene, domain 1"/>
    <property type="match status" value="1"/>
</dbReference>
<reference evidence="4" key="1">
    <citation type="submission" date="2018-05" db="EMBL/GenBank/DDBJ databases">
        <authorList>
            <person name="Du Z."/>
            <person name="Wang X."/>
        </authorList>
    </citation>
    <scope>NUCLEOTIDE SEQUENCE [LARGE SCALE GENOMIC DNA]</scope>
    <source>
        <strain evidence="4">CQN31</strain>
    </source>
</reference>
<dbReference type="InterPro" id="IPR005064">
    <property type="entry name" value="BUG"/>
</dbReference>
<dbReference type="PANTHER" id="PTHR42928">
    <property type="entry name" value="TRICARBOXYLATE-BINDING PROTEIN"/>
    <property type="match status" value="1"/>
</dbReference>
<evidence type="ECO:0000313" key="3">
    <source>
        <dbReference type="EMBL" id="PWS38491.1"/>
    </source>
</evidence>
<dbReference type="PIRSF" id="PIRSF017082">
    <property type="entry name" value="YflP"/>
    <property type="match status" value="1"/>
</dbReference>
<dbReference type="InterPro" id="IPR042100">
    <property type="entry name" value="Bug_dom1"/>
</dbReference>
<comment type="similarity">
    <text evidence="1">Belongs to the UPF0065 (bug) family.</text>
</comment>
<organism evidence="3 4">
    <name type="scientific">Falsiroseomonas bella</name>
    <dbReference type="NCBI Taxonomy" id="2184016"/>
    <lineage>
        <taxon>Bacteria</taxon>
        <taxon>Pseudomonadati</taxon>
        <taxon>Pseudomonadota</taxon>
        <taxon>Alphaproteobacteria</taxon>
        <taxon>Acetobacterales</taxon>
        <taxon>Roseomonadaceae</taxon>
        <taxon>Falsiroseomonas</taxon>
    </lineage>
</organism>
<dbReference type="AlphaFoldDB" id="A0A317FHE5"/>
<dbReference type="EMBL" id="QGNA01000001">
    <property type="protein sequence ID" value="PWS38491.1"/>
    <property type="molecule type" value="Genomic_DNA"/>
</dbReference>
<feature type="signal peptide" evidence="2">
    <location>
        <begin position="1"/>
        <end position="43"/>
    </location>
</feature>
<protein>
    <recommendedName>
        <fullName evidence="5">Tripartite tricarboxylate transporter substrate binding protein</fullName>
    </recommendedName>
</protein>
<proteinExistence type="inferred from homology"/>
<comment type="caution">
    <text evidence="3">The sequence shown here is derived from an EMBL/GenBank/DDBJ whole genome shotgun (WGS) entry which is preliminary data.</text>
</comment>
<evidence type="ECO:0008006" key="5">
    <source>
        <dbReference type="Google" id="ProtNLM"/>
    </source>
</evidence>
<evidence type="ECO:0000256" key="2">
    <source>
        <dbReference type="SAM" id="SignalP"/>
    </source>
</evidence>